<gene>
    <name evidence="2" type="ORF">GCM10009665_39670</name>
</gene>
<feature type="region of interest" description="Disordered" evidence="1">
    <location>
        <begin position="12"/>
        <end position="49"/>
    </location>
</feature>
<feature type="compositionally biased region" description="Basic and acidic residues" evidence="1">
    <location>
        <begin position="17"/>
        <end position="27"/>
    </location>
</feature>
<protein>
    <recommendedName>
        <fullName evidence="4">Peptidase M48-like protein</fullName>
    </recommendedName>
</protein>
<proteinExistence type="predicted"/>
<sequence length="291" mass="33076">MRDQHWSDRLLNAALGERPDPRHRPEGFGETPPPWARHASAATECPVPPEEQRQLERWLRWCVKEFGAPQGRVVAAPTRTFYPAGYHGSTEQIEELVRRVCTVMRVEAADLEVRYLESEPAEPRHHRSTTVGTYHREDDHPVISLDLRGREDPARLTAIIAHELAHVRLRGEGRLPAWEREEEKLTDFLTVHLGMGVFTANAAHTVTRTAHGWSALPMGDLTEKMLAGSFLGTTHHLGYLTDRQFGYALACWSHLRADPAPGWAHHLTPTLRAHLQRCLAYLHHTGRRLDD</sequence>
<dbReference type="EMBL" id="BAAALF010000069">
    <property type="protein sequence ID" value="GAA1244881.1"/>
    <property type="molecule type" value="Genomic_DNA"/>
</dbReference>
<organism evidence="2 3">
    <name type="scientific">Kitasatospora nipponensis</name>
    <dbReference type="NCBI Taxonomy" id="258049"/>
    <lineage>
        <taxon>Bacteria</taxon>
        <taxon>Bacillati</taxon>
        <taxon>Actinomycetota</taxon>
        <taxon>Actinomycetes</taxon>
        <taxon>Kitasatosporales</taxon>
        <taxon>Streptomycetaceae</taxon>
        <taxon>Kitasatospora</taxon>
    </lineage>
</organism>
<evidence type="ECO:0000313" key="3">
    <source>
        <dbReference type="Proteomes" id="UP001500037"/>
    </source>
</evidence>
<evidence type="ECO:0000256" key="1">
    <source>
        <dbReference type="SAM" id="MobiDB-lite"/>
    </source>
</evidence>
<evidence type="ECO:0008006" key="4">
    <source>
        <dbReference type="Google" id="ProtNLM"/>
    </source>
</evidence>
<name>A0ABN1WC61_9ACTN</name>
<keyword evidence="3" id="KW-1185">Reference proteome</keyword>
<dbReference type="RefSeq" id="WP_344443095.1">
    <property type="nucleotide sequence ID" value="NZ_BAAALF010000069.1"/>
</dbReference>
<dbReference type="Proteomes" id="UP001500037">
    <property type="component" value="Unassembled WGS sequence"/>
</dbReference>
<accession>A0ABN1WC61</accession>
<evidence type="ECO:0000313" key="2">
    <source>
        <dbReference type="EMBL" id="GAA1244881.1"/>
    </source>
</evidence>
<reference evidence="2 3" key="1">
    <citation type="journal article" date="2019" name="Int. J. Syst. Evol. Microbiol.">
        <title>The Global Catalogue of Microorganisms (GCM) 10K type strain sequencing project: providing services to taxonomists for standard genome sequencing and annotation.</title>
        <authorList>
            <consortium name="The Broad Institute Genomics Platform"/>
            <consortium name="The Broad Institute Genome Sequencing Center for Infectious Disease"/>
            <person name="Wu L."/>
            <person name="Ma J."/>
        </authorList>
    </citation>
    <scope>NUCLEOTIDE SEQUENCE [LARGE SCALE GENOMIC DNA]</scope>
    <source>
        <strain evidence="2 3">JCM 13004</strain>
    </source>
</reference>
<comment type="caution">
    <text evidence="2">The sequence shown here is derived from an EMBL/GenBank/DDBJ whole genome shotgun (WGS) entry which is preliminary data.</text>
</comment>